<accession>A0A5C3LNX6</accession>
<gene>
    <name evidence="1" type="ORF">BDQ12DRAFT_669421</name>
</gene>
<reference evidence="1 2" key="1">
    <citation type="journal article" date="2019" name="Nat. Ecol. Evol.">
        <title>Megaphylogeny resolves global patterns of mushroom evolution.</title>
        <authorList>
            <person name="Varga T."/>
            <person name="Krizsan K."/>
            <person name="Foldi C."/>
            <person name="Dima B."/>
            <person name="Sanchez-Garcia M."/>
            <person name="Sanchez-Ramirez S."/>
            <person name="Szollosi G.J."/>
            <person name="Szarkandi J.G."/>
            <person name="Papp V."/>
            <person name="Albert L."/>
            <person name="Andreopoulos W."/>
            <person name="Angelini C."/>
            <person name="Antonin V."/>
            <person name="Barry K.W."/>
            <person name="Bougher N.L."/>
            <person name="Buchanan P."/>
            <person name="Buyck B."/>
            <person name="Bense V."/>
            <person name="Catcheside P."/>
            <person name="Chovatia M."/>
            <person name="Cooper J."/>
            <person name="Damon W."/>
            <person name="Desjardin D."/>
            <person name="Finy P."/>
            <person name="Geml J."/>
            <person name="Haridas S."/>
            <person name="Hughes K."/>
            <person name="Justo A."/>
            <person name="Karasinski D."/>
            <person name="Kautmanova I."/>
            <person name="Kiss B."/>
            <person name="Kocsube S."/>
            <person name="Kotiranta H."/>
            <person name="LaButti K.M."/>
            <person name="Lechner B.E."/>
            <person name="Liimatainen K."/>
            <person name="Lipzen A."/>
            <person name="Lukacs Z."/>
            <person name="Mihaltcheva S."/>
            <person name="Morgado L.N."/>
            <person name="Niskanen T."/>
            <person name="Noordeloos M.E."/>
            <person name="Ohm R.A."/>
            <person name="Ortiz-Santana B."/>
            <person name="Ovrebo C."/>
            <person name="Racz N."/>
            <person name="Riley R."/>
            <person name="Savchenko A."/>
            <person name="Shiryaev A."/>
            <person name="Soop K."/>
            <person name="Spirin V."/>
            <person name="Szebenyi C."/>
            <person name="Tomsovsky M."/>
            <person name="Tulloss R.E."/>
            <person name="Uehling J."/>
            <person name="Grigoriev I.V."/>
            <person name="Vagvolgyi C."/>
            <person name="Papp T."/>
            <person name="Martin F.M."/>
            <person name="Miettinen O."/>
            <person name="Hibbett D.S."/>
            <person name="Nagy L.G."/>
        </authorList>
    </citation>
    <scope>NUCLEOTIDE SEQUENCE [LARGE SCALE GENOMIC DNA]</scope>
    <source>
        <strain evidence="1 2">CBS 166.37</strain>
    </source>
</reference>
<proteinExistence type="predicted"/>
<dbReference type="EMBL" id="ML213631">
    <property type="protein sequence ID" value="TFK34505.1"/>
    <property type="molecule type" value="Genomic_DNA"/>
</dbReference>
<dbReference type="SUPFAM" id="SSF52540">
    <property type="entry name" value="P-loop containing nucleoside triphosphate hydrolases"/>
    <property type="match status" value="1"/>
</dbReference>
<dbReference type="Proteomes" id="UP000308652">
    <property type="component" value="Unassembled WGS sequence"/>
</dbReference>
<evidence type="ECO:0000313" key="2">
    <source>
        <dbReference type="Proteomes" id="UP000308652"/>
    </source>
</evidence>
<evidence type="ECO:0008006" key="3">
    <source>
        <dbReference type="Google" id="ProtNLM"/>
    </source>
</evidence>
<dbReference type="STRING" id="68775.A0A5C3LNX6"/>
<evidence type="ECO:0000313" key="1">
    <source>
        <dbReference type="EMBL" id="TFK34505.1"/>
    </source>
</evidence>
<keyword evidence="2" id="KW-1185">Reference proteome</keyword>
<dbReference type="AlphaFoldDB" id="A0A5C3LNX6"/>
<dbReference type="InterPro" id="IPR027417">
    <property type="entry name" value="P-loop_NTPase"/>
</dbReference>
<sequence length="113" mass="12684">MEPCERIVVLNKCDLVPEWNGNKYYRAQQRPRGVQTLNELPFHVLVIGMPNVDKSMVFNALRNMGIKGGIILPFLGRGAESAERGFKFTLNRCSVSTLSPTPELKVATILFHP</sequence>
<name>A0A5C3LNX6_9AGAR</name>
<dbReference type="Gene3D" id="3.40.50.300">
    <property type="entry name" value="P-loop containing nucleotide triphosphate hydrolases"/>
    <property type="match status" value="1"/>
</dbReference>
<dbReference type="OrthoDB" id="269151at2759"/>
<protein>
    <recommendedName>
        <fullName evidence="3">G domain-containing protein</fullName>
    </recommendedName>
</protein>
<organism evidence="1 2">
    <name type="scientific">Crucibulum laeve</name>
    <dbReference type="NCBI Taxonomy" id="68775"/>
    <lineage>
        <taxon>Eukaryota</taxon>
        <taxon>Fungi</taxon>
        <taxon>Dikarya</taxon>
        <taxon>Basidiomycota</taxon>
        <taxon>Agaricomycotina</taxon>
        <taxon>Agaricomycetes</taxon>
        <taxon>Agaricomycetidae</taxon>
        <taxon>Agaricales</taxon>
        <taxon>Agaricineae</taxon>
        <taxon>Nidulariaceae</taxon>
        <taxon>Crucibulum</taxon>
    </lineage>
</organism>